<keyword evidence="3" id="KW-1185">Reference proteome</keyword>
<evidence type="ECO:0000313" key="2">
    <source>
        <dbReference type="EMBL" id="CAE6914925.1"/>
    </source>
</evidence>
<organism evidence="2 3">
    <name type="scientific">Symbiodinium natans</name>
    <dbReference type="NCBI Taxonomy" id="878477"/>
    <lineage>
        <taxon>Eukaryota</taxon>
        <taxon>Sar</taxon>
        <taxon>Alveolata</taxon>
        <taxon>Dinophyceae</taxon>
        <taxon>Suessiales</taxon>
        <taxon>Symbiodiniaceae</taxon>
        <taxon>Symbiodinium</taxon>
    </lineage>
</organism>
<reference evidence="2" key="1">
    <citation type="submission" date="2021-02" db="EMBL/GenBank/DDBJ databases">
        <authorList>
            <person name="Dougan E. K."/>
            <person name="Rhodes N."/>
            <person name="Thang M."/>
            <person name="Chan C."/>
        </authorList>
    </citation>
    <scope>NUCLEOTIDE SEQUENCE</scope>
</reference>
<feature type="signal peptide" evidence="1">
    <location>
        <begin position="1"/>
        <end position="17"/>
    </location>
</feature>
<proteinExistence type="predicted"/>
<keyword evidence="1" id="KW-0732">Signal</keyword>
<accession>A0A812G8F9</accession>
<dbReference type="EMBL" id="CAJNDS010000006">
    <property type="protein sequence ID" value="CAE6914925.1"/>
    <property type="molecule type" value="Genomic_DNA"/>
</dbReference>
<gene>
    <name evidence="2" type="primary">petA</name>
    <name evidence="2" type="ORF">SNAT2548_LOCUS244</name>
</gene>
<dbReference type="AlphaFoldDB" id="A0A812G8F9"/>
<protein>
    <submittedName>
        <fullName evidence="2">PetA protein</fullName>
    </submittedName>
</protein>
<dbReference type="Proteomes" id="UP000604046">
    <property type="component" value="Unassembled WGS sequence"/>
</dbReference>
<sequence length="460" mass="49878">MCARLLVGLELLRVAFASTEYGRDLVHADLAGTVSNVTIEGFTFGGCFSADIPAGALGSNYTVSTLTESSPSACADACVDWEAFLVGAGNCYCVEPSEFALSAWQQLEETLCDAPCDAWGSDDFGGLVAYFSILPGFCGGNLEAFSFYEAFDAVNAVGQGTLDRDRGLWYQVVLVQTLLGGPPEHAGLFEDGSWRWRLHASSAITGRAAFPLHRDLDEPIVGLVMDYMEGQPSVLGTSYSGSVYSASAGSRNPVQLLVDSASYPGHTVDDATVEPGAAPVLTFDQDRRVLFATQPIGGEDSSLYALELDAPNDMPYRHMRFTPSCNSTWCAVNEIRFRYQEVEIDLSSATTYFLHDLSDPQLRNGAILVDFPAPVYIDEFSFSMPYNNSANAPSRWVLEGTNDRVRRCILNGAPDYQAMGDGTYAQRNGETRYGRSVYRDSSGGIIYFDDTSASWCPAVS</sequence>
<name>A0A812G8F9_9DINO</name>
<evidence type="ECO:0000313" key="3">
    <source>
        <dbReference type="Proteomes" id="UP000604046"/>
    </source>
</evidence>
<comment type="caution">
    <text evidence="2">The sequence shown here is derived from an EMBL/GenBank/DDBJ whole genome shotgun (WGS) entry which is preliminary data.</text>
</comment>
<evidence type="ECO:0000256" key="1">
    <source>
        <dbReference type="SAM" id="SignalP"/>
    </source>
</evidence>
<feature type="chain" id="PRO_5032593981" evidence="1">
    <location>
        <begin position="18"/>
        <end position="460"/>
    </location>
</feature>